<protein>
    <recommendedName>
        <fullName evidence="2">Methyltransferase type 11 domain-containing protein</fullName>
    </recommendedName>
</protein>
<dbReference type="CDD" id="cd02440">
    <property type="entry name" value="AdoMet_MTases"/>
    <property type="match status" value="1"/>
</dbReference>
<dbReference type="AlphaFoldDB" id="A3K5U0"/>
<accession>A3K5U0</accession>
<keyword evidence="4" id="KW-1185">Reference proteome</keyword>
<dbReference type="Gene3D" id="3.40.50.150">
    <property type="entry name" value="Vaccinia Virus protein VP39"/>
    <property type="match status" value="1"/>
</dbReference>
<dbReference type="PANTHER" id="PTHR44068">
    <property type="entry name" value="ZGC:194242"/>
    <property type="match status" value="1"/>
</dbReference>
<organism evidence="3 4">
    <name type="scientific">Sagittula stellata (strain ATCC 700073 / DSM 11524 / E-37)</name>
    <dbReference type="NCBI Taxonomy" id="388399"/>
    <lineage>
        <taxon>Bacteria</taxon>
        <taxon>Pseudomonadati</taxon>
        <taxon>Pseudomonadota</taxon>
        <taxon>Alphaproteobacteria</taxon>
        <taxon>Rhodobacterales</taxon>
        <taxon>Roseobacteraceae</taxon>
        <taxon>Sagittula</taxon>
    </lineage>
</organism>
<dbReference type="PANTHER" id="PTHR44068:SF11">
    <property type="entry name" value="GERANYL DIPHOSPHATE 2-C-METHYLTRANSFERASE"/>
    <property type="match status" value="1"/>
</dbReference>
<dbReference type="InterPro" id="IPR029063">
    <property type="entry name" value="SAM-dependent_MTases_sf"/>
</dbReference>
<reference evidence="3 4" key="1">
    <citation type="submission" date="2006-06" db="EMBL/GenBank/DDBJ databases">
        <authorList>
            <person name="Moran M.A."/>
            <person name="Ferriera S."/>
            <person name="Johnson J."/>
            <person name="Kravitz S."/>
            <person name="Beeson K."/>
            <person name="Sutton G."/>
            <person name="Rogers Y.-H."/>
            <person name="Friedman R."/>
            <person name="Frazier M."/>
            <person name="Venter J.C."/>
        </authorList>
    </citation>
    <scope>NUCLEOTIDE SEQUENCE [LARGE SCALE GENOMIC DNA]</scope>
    <source>
        <strain evidence="3 4">E-37</strain>
    </source>
</reference>
<comment type="caution">
    <text evidence="3">The sequence shown here is derived from an EMBL/GenBank/DDBJ whole genome shotgun (WGS) entry which is preliminary data.</text>
</comment>
<dbReference type="SUPFAM" id="SSF53335">
    <property type="entry name" value="S-adenosyl-L-methionine-dependent methyltransferases"/>
    <property type="match status" value="1"/>
</dbReference>
<dbReference type="InterPro" id="IPR013216">
    <property type="entry name" value="Methyltransf_11"/>
</dbReference>
<dbReference type="eggNOG" id="COG2226">
    <property type="taxonomic scope" value="Bacteria"/>
</dbReference>
<sequence length="276" mass="29741">MADSRNISDHWGTGDVYGRIVETMKAAGIDPDTVTIEQLAPVDHFHARGFPATQDLAEALPFREGQRIVDIGSGIGGPARYLARRFGCQVEGIDITAPFVDAANRLTDLVGMTGHVACVHGDGQALPFEDERFDGGYSQHVTMNVPDRAGFFGEAFRVLKPGAFFAITEHGLGPAGDPHHPLPWSEDGSGAYLMTPSDTVSLLSGAGFTEIEVTDTGDKYLEGYNKAIELAENGQVPVFGVHILLGRQAPQIVRNAARNIAERRTHPVQIVCRKPV</sequence>
<evidence type="ECO:0000313" key="3">
    <source>
        <dbReference type="EMBL" id="EBA07479.1"/>
    </source>
</evidence>
<dbReference type="InterPro" id="IPR050447">
    <property type="entry name" value="Erg6_SMT_methyltransf"/>
</dbReference>
<name>A3K5U0_SAGS3</name>
<keyword evidence="1" id="KW-0808">Transferase</keyword>
<dbReference type="Pfam" id="PF08241">
    <property type="entry name" value="Methyltransf_11"/>
    <property type="match status" value="1"/>
</dbReference>
<evidence type="ECO:0000313" key="4">
    <source>
        <dbReference type="Proteomes" id="UP000005713"/>
    </source>
</evidence>
<dbReference type="Proteomes" id="UP000005713">
    <property type="component" value="Unassembled WGS sequence"/>
</dbReference>
<feature type="domain" description="Methyltransferase type 11" evidence="2">
    <location>
        <begin position="69"/>
        <end position="167"/>
    </location>
</feature>
<proteinExistence type="predicted"/>
<dbReference type="GO" id="GO:0008757">
    <property type="term" value="F:S-adenosylmethionine-dependent methyltransferase activity"/>
    <property type="evidence" value="ECO:0007669"/>
    <property type="project" value="InterPro"/>
</dbReference>
<evidence type="ECO:0000256" key="1">
    <source>
        <dbReference type="ARBA" id="ARBA00022679"/>
    </source>
</evidence>
<dbReference type="EMBL" id="AAYA01000009">
    <property type="protein sequence ID" value="EBA07479.1"/>
    <property type="molecule type" value="Genomic_DNA"/>
</dbReference>
<dbReference type="RefSeq" id="WP_005860520.1">
    <property type="nucleotide sequence ID" value="NZ_AAYA01000009.1"/>
</dbReference>
<dbReference type="OrthoDB" id="9765084at2"/>
<evidence type="ECO:0000259" key="2">
    <source>
        <dbReference type="Pfam" id="PF08241"/>
    </source>
</evidence>
<gene>
    <name evidence="3" type="ORF">SSE37_21810</name>
</gene>